<dbReference type="EMBL" id="BATB01000023">
    <property type="protein sequence ID" value="GAD55894.1"/>
    <property type="molecule type" value="Genomic_DNA"/>
</dbReference>
<proteinExistence type="predicted"/>
<dbReference type="Gene3D" id="1.10.150.240">
    <property type="entry name" value="Putative phosphatase, domain 2"/>
    <property type="match status" value="1"/>
</dbReference>
<dbReference type="SFLD" id="SFLDG01129">
    <property type="entry name" value="C1.5:_HAD__Beta-PGM__Phosphata"/>
    <property type="match status" value="1"/>
</dbReference>
<feature type="compositionally biased region" description="Polar residues" evidence="1">
    <location>
        <begin position="243"/>
        <end position="253"/>
    </location>
</feature>
<dbReference type="Proteomes" id="UP000016566">
    <property type="component" value="Unassembled WGS sequence"/>
</dbReference>
<dbReference type="InterPro" id="IPR023214">
    <property type="entry name" value="HAD_sf"/>
</dbReference>
<dbReference type="InterPro" id="IPR023198">
    <property type="entry name" value="PGP-like_dom2"/>
</dbReference>
<dbReference type="AlphaFoldDB" id="U3ADZ7"/>
<name>U3ADZ7_9RHOB</name>
<organism evidence="2 3">
    <name type="scientific">Limimaricola cinnabarinus LL-001</name>
    <dbReference type="NCBI Taxonomy" id="1337093"/>
    <lineage>
        <taxon>Bacteria</taxon>
        <taxon>Pseudomonadati</taxon>
        <taxon>Pseudomonadota</taxon>
        <taxon>Alphaproteobacteria</taxon>
        <taxon>Rhodobacterales</taxon>
        <taxon>Paracoccaceae</taxon>
        <taxon>Limimaricola</taxon>
    </lineage>
</organism>
<evidence type="ECO:0000313" key="3">
    <source>
        <dbReference type="Proteomes" id="UP000016566"/>
    </source>
</evidence>
<sequence length="288" mass="30601">MPRRYDAVIFDLDGTLVDTETLCNAEALEALRAQGIEIDPGFFESLAGVHDARRIELIRDHIDQPLDAERFLEDWDARVDARLAPGLSLKTGAEALIAQIAGLGLPMAIATSSRRAPGLSKIRAAGLDAHVDTIVTVDDIDNAKPAPDAYLEAARRLGADPARCIVFEDSDTGAEAGKAAGMVVVQVPETSGTKGLHATHLVQGLIEARAPPVSCRCRRDRSGLRPGAALPISLFERLARASASPTRSGPEGSSRNEPRLGRCPASHLPTRTTEDIMQIVIALRAGAA</sequence>
<feature type="region of interest" description="Disordered" evidence="1">
    <location>
        <begin position="241"/>
        <end position="268"/>
    </location>
</feature>
<dbReference type="SUPFAM" id="SSF56784">
    <property type="entry name" value="HAD-like"/>
    <property type="match status" value="1"/>
</dbReference>
<dbReference type="SFLD" id="SFLDS00003">
    <property type="entry name" value="Haloacid_Dehalogenase"/>
    <property type="match status" value="1"/>
</dbReference>
<reference evidence="2" key="1">
    <citation type="journal article" date="2013" name="Genome Announc.">
        <title>Draft Genome Sequence of Loktanella cinnabarina LL-001T, Isolated from Deep-Sea Floor Sediment.</title>
        <authorList>
            <person name="Nishi S."/>
            <person name="Tsubouchi T."/>
            <person name="Takaki Y."/>
            <person name="Koyanagi R."/>
            <person name="Satoh N."/>
            <person name="Maruyama T."/>
            <person name="Hatada Y."/>
        </authorList>
    </citation>
    <scope>NUCLEOTIDE SEQUENCE [LARGE SCALE GENOMIC DNA]</scope>
    <source>
        <strain evidence="2">LL-001</strain>
    </source>
</reference>
<dbReference type="STRING" id="1337093.MBELCI_1946"/>
<gene>
    <name evidence="2" type="ORF">MBELCI_1946</name>
</gene>
<dbReference type="InterPro" id="IPR036412">
    <property type="entry name" value="HAD-like_sf"/>
</dbReference>
<keyword evidence="3" id="KW-1185">Reference proteome</keyword>
<comment type="caution">
    <text evidence="2">The sequence shown here is derived from an EMBL/GenBank/DDBJ whole genome shotgun (WGS) entry which is preliminary data.</text>
</comment>
<dbReference type="NCBIfam" id="TIGR01509">
    <property type="entry name" value="HAD-SF-IA-v3"/>
    <property type="match status" value="1"/>
</dbReference>
<dbReference type="PANTHER" id="PTHR18901">
    <property type="entry name" value="2-DEOXYGLUCOSE-6-PHOSPHATE PHOSPHATASE 2"/>
    <property type="match status" value="1"/>
</dbReference>
<protein>
    <submittedName>
        <fullName evidence="2">Hypotheical conserved protein</fullName>
    </submittedName>
</protein>
<dbReference type="PANTHER" id="PTHR18901:SF38">
    <property type="entry name" value="PSEUDOURIDINE-5'-PHOSPHATASE"/>
    <property type="match status" value="1"/>
</dbReference>
<dbReference type="CDD" id="cd07505">
    <property type="entry name" value="HAD_BPGM-like"/>
    <property type="match status" value="1"/>
</dbReference>
<dbReference type="InterPro" id="IPR006439">
    <property type="entry name" value="HAD-SF_hydro_IA"/>
</dbReference>
<accession>U3ADZ7</accession>
<dbReference type="PRINTS" id="PR00413">
    <property type="entry name" value="HADHALOGNASE"/>
</dbReference>
<dbReference type="eggNOG" id="COG0637">
    <property type="taxonomic scope" value="Bacteria"/>
</dbReference>
<evidence type="ECO:0000313" key="2">
    <source>
        <dbReference type="EMBL" id="GAD55894.1"/>
    </source>
</evidence>
<dbReference type="Gene3D" id="3.40.50.1000">
    <property type="entry name" value="HAD superfamily/HAD-like"/>
    <property type="match status" value="1"/>
</dbReference>
<dbReference type="Pfam" id="PF00702">
    <property type="entry name" value="Hydrolase"/>
    <property type="match status" value="1"/>
</dbReference>
<evidence type="ECO:0000256" key="1">
    <source>
        <dbReference type="SAM" id="MobiDB-lite"/>
    </source>
</evidence>